<evidence type="ECO:0000313" key="1">
    <source>
        <dbReference type="EMBL" id="MFD2246963.1"/>
    </source>
</evidence>
<dbReference type="Proteomes" id="UP001597374">
    <property type="component" value="Unassembled WGS sequence"/>
</dbReference>
<keyword evidence="2" id="KW-1185">Reference proteome</keyword>
<evidence type="ECO:0000313" key="2">
    <source>
        <dbReference type="Proteomes" id="UP001597374"/>
    </source>
</evidence>
<name>A0ABW5D050_9BACT</name>
<gene>
    <name evidence="1" type="ORF">ACFSKP_11900</name>
</gene>
<proteinExistence type="predicted"/>
<reference evidence="2" key="1">
    <citation type="journal article" date="2019" name="Int. J. Syst. Evol. Microbiol.">
        <title>The Global Catalogue of Microorganisms (GCM) 10K type strain sequencing project: providing services to taxonomists for standard genome sequencing and annotation.</title>
        <authorList>
            <consortium name="The Broad Institute Genomics Platform"/>
            <consortium name="The Broad Institute Genome Sequencing Center for Infectious Disease"/>
            <person name="Wu L."/>
            <person name="Ma J."/>
        </authorList>
    </citation>
    <scope>NUCLEOTIDE SEQUENCE [LARGE SCALE GENOMIC DNA]</scope>
    <source>
        <strain evidence="2">CGMCC 4.1782</strain>
    </source>
</reference>
<protein>
    <submittedName>
        <fullName evidence="1">Uncharacterized protein</fullName>
    </submittedName>
</protein>
<sequence>MAQISYKAVDQHNHLKRQSLKEADKTDVAYKDTHLNTSTYTFKKGEAGRKRVATNDGRNKYRFTERGNAAQSLPVKLKKGWLFKRKKDNTQK</sequence>
<dbReference type="EMBL" id="JBHUIM010000001">
    <property type="protein sequence ID" value="MFD2246963.1"/>
    <property type="molecule type" value="Genomic_DNA"/>
</dbReference>
<organism evidence="1 2">
    <name type="scientific">Pontibacter ruber</name>
    <dbReference type="NCBI Taxonomy" id="1343895"/>
    <lineage>
        <taxon>Bacteria</taxon>
        <taxon>Pseudomonadati</taxon>
        <taxon>Bacteroidota</taxon>
        <taxon>Cytophagia</taxon>
        <taxon>Cytophagales</taxon>
        <taxon>Hymenobacteraceae</taxon>
        <taxon>Pontibacter</taxon>
    </lineage>
</organism>
<accession>A0ABW5D050</accession>
<comment type="caution">
    <text evidence="1">The sequence shown here is derived from an EMBL/GenBank/DDBJ whole genome shotgun (WGS) entry which is preliminary data.</text>
</comment>
<dbReference type="RefSeq" id="WP_250428737.1">
    <property type="nucleotide sequence ID" value="NZ_JALPRR010000001.1"/>
</dbReference>